<comment type="caution">
    <text evidence="3">The sequence shown here is derived from an EMBL/GenBank/DDBJ whole genome shotgun (WGS) entry which is preliminary data.</text>
</comment>
<reference evidence="3 4" key="1">
    <citation type="journal article" date="2016" name="Genome Biol. Evol.">
        <title>Divergent and convergent evolution of fungal pathogenicity.</title>
        <authorList>
            <person name="Shang Y."/>
            <person name="Xiao G."/>
            <person name="Zheng P."/>
            <person name="Cen K."/>
            <person name="Zhan S."/>
            <person name="Wang C."/>
        </authorList>
    </citation>
    <scope>NUCLEOTIDE SEQUENCE [LARGE SCALE GENOMIC DNA]</scope>
    <source>
        <strain evidence="3 4">RCEF 4871</strain>
    </source>
</reference>
<keyword evidence="2" id="KW-1133">Transmembrane helix</keyword>
<keyword evidence="2" id="KW-0812">Transmembrane</keyword>
<proteinExistence type="predicted"/>
<organism evidence="3 4">
    <name type="scientific">Metarhizium rileyi (strain RCEF 4871)</name>
    <name type="common">Nomuraea rileyi</name>
    <dbReference type="NCBI Taxonomy" id="1649241"/>
    <lineage>
        <taxon>Eukaryota</taxon>
        <taxon>Fungi</taxon>
        <taxon>Dikarya</taxon>
        <taxon>Ascomycota</taxon>
        <taxon>Pezizomycotina</taxon>
        <taxon>Sordariomycetes</taxon>
        <taxon>Hypocreomycetidae</taxon>
        <taxon>Hypocreales</taxon>
        <taxon>Clavicipitaceae</taxon>
        <taxon>Metarhizium</taxon>
    </lineage>
</organism>
<evidence type="ECO:0000313" key="3">
    <source>
        <dbReference type="EMBL" id="OAA39438.1"/>
    </source>
</evidence>
<protein>
    <submittedName>
        <fullName evidence="3">Uncharacterized protein</fullName>
    </submittedName>
</protein>
<feature type="transmembrane region" description="Helical" evidence="2">
    <location>
        <begin position="6"/>
        <end position="27"/>
    </location>
</feature>
<keyword evidence="4" id="KW-1185">Reference proteome</keyword>
<evidence type="ECO:0000256" key="2">
    <source>
        <dbReference type="SAM" id="Phobius"/>
    </source>
</evidence>
<dbReference type="AlphaFoldDB" id="A0A162J4T2"/>
<accession>A0A162J4T2</accession>
<evidence type="ECO:0000256" key="1">
    <source>
        <dbReference type="SAM" id="MobiDB-lite"/>
    </source>
</evidence>
<feature type="region of interest" description="Disordered" evidence="1">
    <location>
        <begin position="154"/>
        <end position="176"/>
    </location>
</feature>
<evidence type="ECO:0000313" key="4">
    <source>
        <dbReference type="Proteomes" id="UP000243498"/>
    </source>
</evidence>
<gene>
    <name evidence="3" type="ORF">NOR_06276</name>
</gene>
<sequence length="176" mass="19454">MIVTRAISVTNFLVASSALGFQVFVLYPWHKELDAGFEELKREHLKVLDVVGSSLSEQQRRGFMDKLDDMKSQTARSVAASPEPTRCVTSVTVTTSLTGTTTVYKEMAAVPWEVDCKDCDLAVITETVGSEKPTVTVTSDFLLTNPPICTQFPTPPSRVRRAERRARRASLDVDLS</sequence>
<keyword evidence="2" id="KW-0472">Membrane</keyword>
<dbReference type="Proteomes" id="UP000243498">
    <property type="component" value="Unassembled WGS sequence"/>
</dbReference>
<dbReference type="STRING" id="1081105.A0A162J4T2"/>
<dbReference type="OrthoDB" id="9992270at2759"/>
<name>A0A162J4T2_METRR</name>
<dbReference type="PANTHER" id="PTHR40135">
    <property type="entry name" value="MITOCHONDRIAL PHOSPHATE CARRIER PROTEIN"/>
    <property type="match status" value="1"/>
</dbReference>
<dbReference type="EMBL" id="AZHC01000022">
    <property type="protein sequence ID" value="OAA39438.1"/>
    <property type="molecule type" value="Genomic_DNA"/>
</dbReference>
<dbReference type="PANTHER" id="PTHR40135:SF1">
    <property type="entry name" value="MITOCHONDRIAL PHOSPHATE CARRIER PROTEIN"/>
    <property type="match status" value="1"/>
</dbReference>
<feature type="compositionally biased region" description="Basic residues" evidence="1">
    <location>
        <begin position="158"/>
        <end position="168"/>
    </location>
</feature>